<dbReference type="NCBIfam" id="NF001109">
    <property type="entry name" value="PRK00136.1"/>
    <property type="match status" value="1"/>
</dbReference>
<name>F2LXS8_HIPMA</name>
<dbReference type="GO" id="GO:0005737">
    <property type="term" value="C:cytoplasm"/>
    <property type="evidence" value="ECO:0007669"/>
    <property type="project" value="UniProtKB-ARBA"/>
</dbReference>
<evidence type="ECO:0000313" key="8">
    <source>
        <dbReference type="EMBL" id="AEA34319.1"/>
    </source>
</evidence>
<comment type="function">
    <text evidence="6">One of the primary rRNA binding proteins, it binds directly to 16S rRNA central domain where it helps coordinate assembly of the platform of the 30S subunit.</text>
</comment>
<organism evidence="8 9">
    <name type="scientific">Hippea maritima (strain ATCC 700847 / DSM 10411 / MH2)</name>
    <dbReference type="NCBI Taxonomy" id="760142"/>
    <lineage>
        <taxon>Bacteria</taxon>
        <taxon>Pseudomonadati</taxon>
        <taxon>Campylobacterota</taxon>
        <taxon>Desulfurellia</taxon>
        <taxon>Desulfurellales</taxon>
        <taxon>Hippeaceae</taxon>
        <taxon>Hippea</taxon>
    </lineage>
</organism>
<dbReference type="OrthoDB" id="9802617at2"/>
<reference evidence="8 9" key="1">
    <citation type="journal article" date="2011" name="Stand. Genomic Sci.">
        <title>Complete genome sequence of the thermophilic sulfur-reducer Hippea maritima type strain (MH(2)).</title>
        <authorList>
            <person name="Huntemann M."/>
            <person name="Lu M."/>
            <person name="Nolan M."/>
            <person name="Lapidus A."/>
            <person name="Lucas S."/>
            <person name="Hammon N."/>
            <person name="Deshpande S."/>
            <person name="Cheng J.F."/>
            <person name="Tapia R."/>
            <person name="Han C."/>
            <person name="Goodwin L."/>
            <person name="Pitluck S."/>
            <person name="Liolios K."/>
            <person name="Pagani I."/>
            <person name="Ivanova N."/>
            <person name="Ovchinikova G."/>
            <person name="Pati A."/>
            <person name="Chen A."/>
            <person name="Palaniappan K."/>
            <person name="Land M."/>
            <person name="Hauser L."/>
            <person name="Jeffries C.D."/>
            <person name="Detter J.C."/>
            <person name="Brambilla E.M."/>
            <person name="Rohde M."/>
            <person name="Spring S."/>
            <person name="Goker M."/>
            <person name="Woyke T."/>
            <person name="Bristow J."/>
            <person name="Eisen J.A."/>
            <person name="Markowitz V."/>
            <person name="Hugenholtz P."/>
            <person name="Kyrpides N.C."/>
            <person name="Klenk H.P."/>
            <person name="Mavromatis K."/>
        </authorList>
    </citation>
    <scope>NUCLEOTIDE SEQUENCE [LARGE SCALE GENOMIC DNA]</scope>
    <source>
        <strain evidence="9">ATCC 700847 / DSM 10411 / MH2</strain>
    </source>
</reference>
<reference evidence="9" key="2">
    <citation type="submission" date="2011-03" db="EMBL/GenBank/DDBJ databases">
        <title>The complete genome of Hippea maritima DSM 10411.</title>
        <authorList>
            <consortium name="US DOE Joint Genome Institute (JGI-PGF)"/>
            <person name="Lucas S."/>
            <person name="Copeland A."/>
            <person name="Lapidus A."/>
            <person name="Bruce D."/>
            <person name="Goodwin L."/>
            <person name="Pitluck S."/>
            <person name="Peters L."/>
            <person name="Kyrpides N."/>
            <person name="Mavromatis K."/>
            <person name="Pagani I."/>
            <person name="Ivanova N."/>
            <person name="Mikhailova N."/>
            <person name="Lu M."/>
            <person name="Detter J.C."/>
            <person name="Tapia R."/>
            <person name="Han C."/>
            <person name="Land M."/>
            <person name="Hauser L."/>
            <person name="Markowitz V."/>
            <person name="Cheng J.-F."/>
            <person name="Hugenholtz P."/>
            <person name="Woyke T."/>
            <person name="Wu D."/>
            <person name="Spring S."/>
            <person name="Schroeder M."/>
            <person name="Brambilla E."/>
            <person name="Klenk H.-P."/>
            <person name="Eisen J.A."/>
        </authorList>
    </citation>
    <scope>NUCLEOTIDE SEQUENCE [LARGE SCALE GENOMIC DNA]</scope>
    <source>
        <strain evidence="9">ATCC 700847 / DSM 10411 / MH2</strain>
    </source>
</reference>
<evidence type="ECO:0000256" key="6">
    <source>
        <dbReference type="HAMAP-Rule" id="MF_01302"/>
    </source>
</evidence>
<dbReference type="PANTHER" id="PTHR11758">
    <property type="entry name" value="40S RIBOSOMAL PROTEIN S15A"/>
    <property type="match status" value="1"/>
</dbReference>
<proteinExistence type="inferred from homology"/>
<evidence type="ECO:0000313" key="9">
    <source>
        <dbReference type="Proteomes" id="UP000008139"/>
    </source>
</evidence>
<dbReference type="RefSeq" id="WP_013682351.1">
    <property type="nucleotide sequence ID" value="NC_015318.1"/>
</dbReference>
<gene>
    <name evidence="6" type="primary">rpsH</name>
    <name evidence="8" type="ordered locus">Hipma_1363</name>
</gene>
<dbReference type="GO" id="GO:0005840">
    <property type="term" value="C:ribosome"/>
    <property type="evidence" value="ECO:0007669"/>
    <property type="project" value="UniProtKB-KW"/>
</dbReference>
<comment type="similarity">
    <text evidence="1 6 7">Belongs to the universal ribosomal protein uS8 family.</text>
</comment>
<dbReference type="Proteomes" id="UP000008139">
    <property type="component" value="Chromosome"/>
</dbReference>
<dbReference type="GO" id="GO:1990904">
    <property type="term" value="C:ribonucleoprotein complex"/>
    <property type="evidence" value="ECO:0007669"/>
    <property type="project" value="UniProtKB-KW"/>
</dbReference>
<dbReference type="FunCoup" id="F2LXS8">
    <property type="interactions" value="421"/>
</dbReference>
<dbReference type="SUPFAM" id="SSF56047">
    <property type="entry name" value="Ribosomal protein S8"/>
    <property type="match status" value="1"/>
</dbReference>
<evidence type="ECO:0000256" key="4">
    <source>
        <dbReference type="ARBA" id="ARBA00035258"/>
    </source>
</evidence>
<evidence type="ECO:0000256" key="5">
    <source>
        <dbReference type="ARBA" id="ARBA00046740"/>
    </source>
</evidence>
<keyword evidence="3 6" id="KW-0687">Ribonucleoprotein</keyword>
<dbReference type="Gene3D" id="3.30.1370.30">
    <property type="match status" value="1"/>
</dbReference>
<evidence type="ECO:0000256" key="1">
    <source>
        <dbReference type="ARBA" id="ARBA00006471"/>
    </source>
</evidence>
<dbReference type="GO" id="GO:0019843">
    <property type="term" value="F:rRNA binding"/>
    <property type="evidence" value="ECO:0007669"/>
    <property type="project" value="UniProtKB-UniRule"/>
</dbReference>
<dbReference type="Pfam" id="PF00410">
    <property type="entry name" value="Ribosomal_S8"/>
    <property type="match status" value="1"/>
</dbReference>
<keyword evidence="6" id="KW-0699">rRNA-binding</keyword>
<dbReference type="KEGG" id="hmr:Hipma_1363"/>
<dbReference type="InterPro" id="IPR000630">
    <property type="entry name" value="Ribosomal_uS8"/>
</dbReference>
<evidence type="ECO:0000256" key="7">
    <source>
        <dbReference type="RuleBase" id="RU003660"/>
    </source>
</evidence>
<comment type="subunit">
    <text evidence="5 6">Part of the 30S ribosomal subunit. Contacts proteins S5 and S12.</text>
</comment>
<dbReference type="STRING" id="760142.Hipma_1363"/>
<sequence>MSKKVADCLSKIRNGLKAKHDYVDVASNNLVENVCNILKEEGFIKDYKRLEDAGNRNIVRVFLKYADENKRKPAIMLMKMVSKPSRRVYVSSDDIKPVMNGLGIGIISTSKGVITTKEAKKLGVGGEYICEVF</sequence>
<dbReference type="InterPro" id="IPR047863">
    <property type="entry name" value="Ribosomal_uS8_CS"/>
</dbReference>
<dbReference type="GO" id="GO:0006412">
    <property type="term" value="P:translation"/>
    <property type="evidence" value="ECO:0007669"/>
    <property type="project" value="UniProtKB-UniRule"/>
</dbReference>
<dbReference type="InterPro" id="IPR035987">
    <property type="entry name" value="Ribosomal_uS8_sf"/>
</dbReference>
<dbReference type="GO" id="GO:0003735">
    <property type="term" value="F:structural constituent of ribosome"/>
    <property type="evidence" value="ECO:0007669"/>
    <property type="project" value="InterPro"/>
</dbReference>
<keyword evidence="9" id="KW-1185">Reference proteome</keyword>
<dbReference type="Gene3D" id="3.30.1490.10">
    <property type="match status" value="1"/>
</dbReference>
<dbReference type="EMBL" id="CP002606">
    <property type="protein sequence ID" value="AEA34319.1"/>
    <property type="molecule type" value="Genomic_DNA"/>
</dbReference>
<dbReference type="FunFam" id="3.30.1490.10:FF:000001">
    <property type="entry name" value="30S ribosomal protein S8"/>
    <property type="match status" value="1"/>
</dbReference>
<dbReference type="eggNOG" id="COG0096">
    <property type="taxonomic scope" value="Bacteria"/>
</dbReference>
<dbReference type="PROSITE" id="PS00053">
    <property type="entry name" value="RIBOSOMAL_S8"/>
    <property type="match status" value="1"/>
</dbReference>
<dbReference type="HOGENOM" id="CLU_098428_0_2_7"/>
<dbReference type="AlphaFoldDB" id="F2LXS8"/>
<keyword evidence="2 6" id="KW-0689">Ribosomal protein</keyword>
<accession>F2LXS8</accession>
<dbReference type="HAMAP" id="MF_01302_B">
    <property type="entry name" value="Ribosomal_uS8_B"/>
    <property type="match status" value="1"/>
</dbReference>
<protein>
    <recommendedName>
        <fullName evidence="4 6">Small ribosomal subunit protein uS8</fullName>
    </recommendedName>
</protein>
<keyword evidence="6" id="KW-0694">RNA-binding</keyword>
<evidence type="ECO:0000256" key="3">
    <source>
        <dbReference type="ARBA" id="ARBA00023274"/>
    </source>
</evidence>
<evidence type="ECO:0000256" key="2">
    <source>
        <dbReference type="ARBA" id="ARBA00022980"/>
    </source>
</evidence>
<dbReference type="InParanoid" id="F2LXS8"/>